<dbReference type="RefSeq" id="WP_379273237.1">
    <property type="nucleotide sequence ID" value="NZ_JBHUGT010000002.1"/>
</dbReference>
<protein>
    <recommendedName>
        <fullName evidence="3">DUF5348 domain-containing protein</fullName>
    </recommendedName>
</protein>
<comment type="caution">
    <text evidence="1">The sequence shown here is derived from an EMBL/GenBank/DDBJ whole genome shotgun (WGS) entry which is preliminary data.</text>
</comment>
<sequence length="59" mass="7032">MAESLQLRRVIELRMYEPFEELVVRGVVERVDQYDGRFMVDGEWYKVRDAEGATVEDYS</sequence>
<evidence type="ECO:0000313" key="2">
    <source>
        <dbReference type="Proteomes" id="UP001597493"/>
    </source>
</evidence>
<organism evidence="1 2">
    <name type="scientific">Paenibacillus thailandensis</name>
    <dbReference type="NCBI Taxonomy" id="393250"/>
    <lineage>
        <taxon>Bacteria</taxon>
        <taxon>Bacillati</taxon>
        <taxon>Bacillota</taxon>
        <taxon>Bacilli</taxon>
        <taxon>Bacillales</taxon>
        <taxon>Paenibacillaceae</taxon>
        <taxon>Paenibacillus</taxon>
    </lineage>
</organism>
<evidence type="ECO:0000313" key="1">
    <source>
        <dbReference type="EMBL" id="MFD2660997.1"/>
    </source>
</evidence>
<evidence type="ECO:0008006" key="3">
    <source>
        <dbReference type="Google" id="ProtNLM"/>
    </source>
</evidence>
<accession>A0ABW5QXD8</accession>
<gene>
    <name evidence="1" type="ORF">ACFSW5_12125</name>
</gene>
<keyword evidence="2" id="KW-1185">Reference proteome</keyword>
<name>A0ABW5QXD8_9BACL</name>
<reference evidence="2" key="1">
    <citation type="journal article" date="2019" name="Int. J. Syst. Evol. Microbiol.">
        <title>The Global Catalogue of Microorganisms (GCM) 10K type strain sequencing project: providing services to taxonomists for standard genome sequencing and annotation.</title>
        <authorList>
            <consortium name="The Broad Institute Genomics Platform"/>
            <consortium name="The Broad Institute Genome Sequencing Center for Infectious Disease"/>
            <person name="Wu L."/>
            <person name="Ma J."/>
        </authorList>
    </citation>
    <scope>NUCLEOTIDE SEQUENCE [LARGE SCALE GENOMIC DNA]</scope>
    <source>
        <strain evidence="2">TISTR 1827</strain>
    </source>
</reference>
<dbReference type="EMBL" id="JBHUMY010000012">
    <property type="protein sequence ID" value="MFD2660997.1"/>
    <property type="molecule type" value="Genomic_DNA"/>
</dbReference>
<proteinExistence type="predicted"/>
<dbReference type="Proteomes" id="UP001597493">
    <property type="component" value="Unassembled WGS sequence"/>
</dbReference>